<gene>
    <name evidence="2" type="ORF">BN2614_LOCUS4</name>
</gene>
<dbReference type="AlphaFoldDB" id="A0A9X9M6J8"/>
<dbReference type="EMBL" id="CYRY02043485">
    <property type="protein sequence ID" value="VCX37908.1"/>
    <property type="molecule type" value="Genomic_DNA"/>
</dbReference>
<comment type="caution">
    <text evidence="2">The sequence shown here is derived from an EMBL/GenBank/DDBJ whole genome shotgun (WGS) entry which is preliminary data.</text>
</comment>
<keyword evidence="1" id="KW-0732">Signal</keyword>
<accession>A0A9X9M6J8</accession>
<evidence type="ECO:0000256" key="1">
    <source>
        <dbReference type="SAM" id="SignalP"/>
    </source>
</evidence>
<sequence>MPRATAFGVPVPLLPPLLLLLAPLPRGAGGLAELSDAAPDYSALEGEEGAEQQLEHYHDPCKAAVFWGDIALDEEDLKLFHIDKARGWIKQSGEEGGH</sequence>
<name>A0A9X9M6J8_GULGU</name>
<evidence type="ECO:0000313" key="3">
    <source>
        <dbReference type="Proteomes" id="UP000269945"/>
    </source>
</evidence>
<feature type="non-terminal residue" evidence="2">
    <location>
        <position position="98"/>
    </location>
</feature>
<reference evidence="2 3" key="1">
    <citation type="submission" date="2018-10" db="EMBL/GenBank/DDBJ databases">
        <authorList>
            <person name="Ekblom R."/>
            <person name="Jareborg N."/>
        </authorList>
    </citation>
    <scope>NUCLEOTIDE SEQUENCE [LARGE SCALE GENOMIC DNA]</scope>
    <source>
        <tissue evidence="2">Muscle</tissue>
    </source>
</reference>
<dbReference type="Proteomes" id="UP000269945">
    <property type="component" value="Unassembled WGS sequence"/>
</dbReference>
<feature type="signal peptide" evidence="1">
    <location>
        <begin position="1"/>
        <end position="29"/>
    </location>
</feature>
<keyword evidence="3" id="KW-1185">Reference proteome</keyword>
<feature type="chain" id="PRO_5040786349" evidence="1">
    <location>
        <begin position="30"/>
        <end position="98"/>
    </location>
</feature>
<organism evidence="2 3">
    <name type="scientific">Gulo gulo</name>
    <name type="common">Wolverine</name>
    <name type="synonym">Gluton</name>
    <dbReference type="NCBI Taxonomy" id="48420"/>
    <lineage>
        <taxon>Eukaryota</taxon>
        <taxon>Metazoa</taxon>
        <taxon>Chordata</taxon>
        <taxon>Craniata</taxon>
        <taxon>Vertebrata</taxon>
        <taxon>Euteleostomi</taxon>
        <taxon>Mammalia</taxon>
        <taxon>Eutheria</taxon>
        <taxon>Laurasiatheria</taxon>
        <taxon>Carnivora</taxon>
        <taxon>Caniformia</taxon>
        <taxon>Musteloidea</taxon>
        <taxon>Mustelidae</taxon>
        <taxon>Guloninae</taxon>
        <taxon>Gulo</taxon>
    </lineage>
</organism>
<proteinExistence type="predicted"/>
<protein>
    <submittedName>
        <fullName evidence="2">Uncharacterized protein</fullName>
    </submittedName>
</protein>
<evidence type="ECO:0000313" key="2">
    <source>
        <dbReference type="EMBL" id="VCX37908.1"/>
    </source>
</evidence>